<dbReference type="PROSITE" id="PS50005">
    <property type="entry name" value="TPR"/>
    <property type="match status" value="1"/>
</dbReference>
<dbReference type="SUPFAM" id="SSF48452">
    <property type="entry name" value="TPR-like"/>
    <property type="match status" value="1"/>
</dbReference>
<keyword evidence="3" id="KW-0677">Repeat</keyword>
<dbReference type="InterPro" id="IPR039663">
    <property type="entry name" value="AIP/AIPL1/TTC9"/>
</dbReference>
<evidence type="ECO:0000256" key="2">
    <source>
        <dbReference type="ARBA" id="ARBA00022490"/>
    </source>
</evidence>
<proteinExistence type="predicted"/>
<gene>
    <name evidence="8" type="primary">Aip</name>
    <name evidence="8" type="ORF">g.10381</name>
</gene>
<dbReference type="GO" id="GO:0005737">
    <property type="term" value="C:cytoplasm"/>
    <property type="evidence" value="ECO:0007669"/>
    <property type="project" value="UniProtKB-SubCell"/>
</dbReference>
<dbReference type="InterPro" id="IPR046357">
    <property type="entry name" value="PPIase_dom_sf"/>
</dbReference>
<keyword evidence="8" id="KW-0675">Receptor</keyword>
<dbReference type="SMART" id="SM00028">
    <property type="entry name" value="TPR"/>
    <property type="match status" value="3"/>
</dbReference>
<dbReference type="SUPFAM" id="SSF54534">
    <property type="entry name" value="FKBP-like"/>
    <property type="match status" value="1"/>
</dbReference>
<dbReference type="Gene3D" id="3.10.50.40">
    <property type="match status" value="1"/>
</dbReference>
<feature type="region of interest" description="Disordered" evidence="6">
    <location>
        <begin position="116"/>
        <end position="142"/>
    </location>
</feature>
<evidence type="ECO:0000256" key="1">
    <source>
        <dbReference type="ARBA" id="ARBA00004496"/>
    </source>
</evidence>
<keyword evidence="2" id="KW-0963">Cytoplasm</keyword>
<feature type="domain" description="AIP/AIPL N-terminal FKBP-type PPIase" evidence="7">
    <location>
        <begin position="22"/>
        <end position="97"/>
    </location>
</feature>
<evidence type="ECO:0000313" key="8">
    <source>
        <dbReference type="EMBL" id="MDE47522.1"/>
    </source>
</evidence>
<dbReference type="FunFam" id="1.25.40.10:FF:000052">
    <property type="entry name" value="Aryl-hydrocarbon-interacting protein-like 1"/>
    <property type="match status" value="1"/>
</dbReference>
<dbReference type="InterPro" id="IPR056277">
    <property type="entry name" value="PPIase_AIP"/>
</dbReference>
<organism evidence="8">
    <name type="scientific">Aceria tosichella</name>
    <name type="common">wheat curl mite</name>
    <dbReference type="NCBI Taxonomy" id="561515"/>
    <lineage>
        <taxon>Eukaryota</taxon>
        <taxon>Metazoa</taxon>
        <taxon>Ecdysozoa</taxon>
        <taxon>Arthropoda</taxon>
        <taxon>Chelicerata</taxon>
        <taxon>Arachnida</taxon>
        <taxon>Acari</taxon>
        <taxon>Acariformes</taxon>
        <taxon>Trombidiformes</taxon>
        <taxon>Prostigmata</taxon>
        <taxon>Eupodina</taxon>
        <taxon>Eriophyoidea</taxon>
        <taxon>Eriophyidae</taxon>
        <taxon>Eriophyinae</taxon>
        <taxon>Aceriini</taxon>
        <taxon>Aceria</taxon>
    </lineage>
</organism>
<evidence type="ECO:0000256" key="6">
    <source>
        <dbReference type="SAM" id="MobiDB-lite"/>
    </source>
</evidence>
<dbReference type="EMBL" id="GGYP01002751">
    <property type="protein sequence ID" value="MDE47522.1"/>
    <property type="molecule type" value="Transcribed_RNA"/>
</dbReference>
<dbReference type="AlphaFoldDB" id="A0A6G1SC48"/>
<evidence type="ECO:0000256" key="5">
    <source>
        <dbReference type="PROSITE-ProRule" id="PRU00339"/>
    </source>
</evidence>
<feature type="repeat" description="TPR" evidence="5">
    <location>
        <begin position="248"/>
        <end position="281"/>
    </location>
</feature>
<feature type="compositionally biased region" description="Basic residues" evidence="6">
    <location>
        <begin position="126"/>
        <end position="138"/>
    </location>
</feature>
<dbReference type="Gene3D" id="1.25.40.10">
    <property type="entry name" value="Tetratricopeptide repeat domain"/>
    <property type="match status" value="1"/>
</dbReference>
<evidence type="ECO:0000256" key="4">
    <source>
        <dbReference type="ARBA" id="ARBA00022803"/>
    </source>
</evidence>
<dbReference type="InterPro" id="IPR019734">
    <property type="entry name" value="TPR_rpt"/>
</dbReference>
<evidence type="ECO:0000256" key="3">
    <source>
        <dbReference type="ARBA" id="ARBA00022737"/>
    </source>
</evidence>
<sequence length="347" mass="40362">MSIIKREILYPGKQDLGKLEPDTKLLYHFETVVIRKNKEPLVIDDSRRMANGEPVETIYGKQFKLPIWESCLTSMRKGEICKLTVRDDPITHYICLNYVVTSKCFRKFYGVKPTIQPNDGGDGGSHHHHNHQHGHHSTGHNCSMSIKDSPYKDLNELISNQPEIFEFTFELVDAIPPKSYTKDIWQMSDDEKLSILPKFREDGNKYYSECDYEKAVSSYTKGLSAIESLMMKEKPGDSDWKKLAELKKPFLLNLAQVKLNQGEYYECIKFTDEVLKLDPENIKALFRRAKAHAGVWNIQDARDDLRRCVEYDGTMTKTVAKCFQELKQREEIKNKEDRERFGKMFSK</sequence>
<dbReference type="PANTHER" id="PTHR11242:SF0">
    <property type="entry name" value="TPR_REGION DOMAIN-CONTAINING PROTEIN"/>
    <property type="match status" value="1"/>
</dbReference>
<dbReference type="PANTHER" id="PTHR11242">
    <property type="entry name" value="ARYL HYDROCARBON RECEPTOR INTERACTING PROTEIN RELATED"/>
    <property type="match status" value="1"/>
</dbReference>
<dbReference type="Pfam" id="PF23322">
    <property type="entry name" value="PPIase_AIP"/>
    <property type="match status" value="1"/>
</dbReference>
<keyword evidence="4 5" id="KW-0802">TPR repeat</keyword>
<accession>A0A6G1SC48</accession>
<reference evidence="8" key="1">
    <citation type="submission" date="2018-10" db="EMBL/GenBank/DDBJ databases">
        <title>Transcriptome assembly of Aceria tosichella (Wheat curl mite) Type 2.</title>
        <authorList>
            <person name="Scully E.D."/>
            <person name="Geib S.M."/>
            <person name="Palmer N.A."/>
            <person name="Gupta A.K."/>
            <person name="Sarath G."/>
            <person name="Tatineni S."/>
        </authorList>
    </citation>
    <scope>NUCLEOTIDE SEQUENCE</scope>
    <source>
        <strain evidence="8">LincolnNE</strain>
    </source>
</reference>
<comment type="subcellular location">
    <subcellularLocation>
        <location evidence="1">Cytoplasm</location>
    </subcellularLocation>
</comment>
<dbReference type="GO" id="GO:0003755">
    <property type="term" value="F:peptidyl-prolyl cis-trans isomerase activity"/>
    <property type="evidence" value="ECO:0007669"/>
    <property type="project" value="InterPro"/>
</dbReference>
<name>A0A6G1SC48_9ACAR</name>
<protein>
    <submittedName>
        <fullName evidence="8">AH receptor-interacting protein</fullName>
    </submittedName>
</protein>
<dbReference type="InterPro" id="IPR011990">
    <property type="entry name" value="TPR-like_helical_dom_sf"/>
</dbReference>
<evidence type="ECO:0000259" key="7">
    <source>
        <dbReference type="Pfam" id="PF23322"/>
    </source>
</evidence>